<dbReference type="KEGG" id="msf:IT882_05440"/>
<dbReference type="AlphaFoldDB" id="A0A7S8MZK5"/>
<evidence type="ECO:0000256" key="1">
    <source>
        <dbReference type="SAM" id="MobiDB-lite"/>
    </source>
</evidence>
<proteinExistence type="predicted"/>
<reference evidence="2 3" key="1">
    <citation type="submission" date="2020-11" db="EMBL/GenBank/DDBJ databases">
        <title>Amino acid is mineralized and recycled by bacteria in oceanic microbiome.</title>
        <authorList>
            <person name="Zheng L.Y."/>
        </authorList>
    </citation>
    <scope>NUCLEOTIDE SEQUENCE [LARGE SCALE GENOMIC DNA]</scope>
    <source>
        <strain evidence="2 3">A32-1</strain>
    </source>
</reference>
<organism evidence="2 3">
    <name type="scientific">Microbacterium schleiferi</name>
    <dbReference type="NCBI Taxonomy" id="69362"/>
    <lineage>
        <taxon>Bacteria</taxon>
        <taxon>Bacillati</taxon>
        <taxon>Actinomycetota</taxon>
        <taxon>Actinomycetes</taxon>
        <taxon>Micrococcales</taxon>
        <taxon>Microbacteriaceae</taxon>
        <taxon>Microbacterium</taxon>
    </lineage>
</organism>
<dbReference type="Proteomes" id="UP000594480">
    <property type="component" value="Chromosome"/>
</dbReference>
<accession>A0A7S8MZK5</accession>
<evidence type="ECO:0000313" key="2">
    <source>
        <dbReference type="EMBL" id="QPE05470.1"/>
    </source>
</evidence>
<keyword evidence="3" id="KW-1185">Reference proteome</keyword>
<name>A0A7S8MZK5_9MICO</name>
<feature type="region of interest" description="Disordered" evidence="1">
    <location>
        <begin position="350"/>
        <end position="391"/>
    </location>
</feature>
<protein>
    <submittedName>
        <fullName evidence="2">Uncharacterized protein</fullName>
    </submittedName>
</protein>
<dbReference type="EMBL" id="CP064760">
    <property type="protein sequence ID" value="QPE05470.1"/>
    <property type="molecule type" value="Genomic_DNA"/>
</dbReference>
<feature type="region of interest" description="Disordered" evidence="1">
    <location>
        <begin position="108"/>
        <end position="130"/>
    </location>
</feature>
<sequence>MPTFDDPMKDAAEASAALRGLAHASRAFDDPADTYAVIGELLAGVRSLRQVLGQLAETHVAASGQARTDEGDPLIGRAFAYAAADMLREAGTVLDTVEFRLDTASQHSGRIAWHPKAPPDPGGSGPERTTARAGQLTLTVWADTPLGEHQRYAYRIEDAATGEAVEGRDLFTGAGAPVAPERAVRELAGFLSAAGEARQYAIDNPGTSPENAGLFPERIAEAARVNADALSELAEPGPQPPDAPDAAEPAAGRRWISVVFLDGGEGDRMLDLIHASGTDAAIEHLAGYDHGEDTVRDALANGYVYDNPPRGALDRAATKDVYTLTYSPFLGRVSLLREYDAVPDPELLGIDTPAPAARRAERRAASASQPETTDWYARAPRTASPGRGVAL</sequence>
<gene>
    <name evidence="2" type="ORF">IT882_05440</name>
</gene>
<evidence type="ECO:0000313" key="3">
    <source>
        <dbReference type="Proteomes" id="UP000594480"/>
    </source>
</evidence>
<dbReference type="RefSeq" id="WP_195693487.1">
    <property type="nucleotide sequence ID" value="NZ_CP064760.1"/>
</dbReference>